<evidence type="ECO:0000256" key="2">
    <source>
        <dbReference type="HAMAP-Rule" id="MF_00460"/>
    </source>
</evidence>
<evidence type="ECO:0000313" key="4">
    <source>
        <dbReference type="Proteomes" id="UP001267710"/>
    </source>
</evidence>
<evidence type="ECO:0000313" key="3">
    <source>
        <dbReference type="EMBL" id="MDR6215046.1"/>
    </source>
</evidence>
<proteinExistence type="inferred from homology"/>
<gene>
    <name evidence="3" type="ORF">QE399_002735</name>
</gene>
<dbReference type="SUPFAM" id="SSF54285">
    <property type="entry name" value="MoaD/ThiS"/>
    <property type="match status" value="1"/>
</dbReference>
<dbReference type="HAMAP" id="MF_00460">
    <property type="entry name" value="UPF0125_RnfH"/>
    <property type="match status" value="1"/>
</dbReference>
<dbReference type="InterPro" id="IPR005346">
    <property type="entry name" value="RnfH"/>
</dbReference>
<dbReference type="Proteomes" id="UP001267710">
    <property type="component" value="Unassembled WGS sequence"/>
</dbReference>
<reference evidence="3 4" key="1">
    <citation type="submission" date="2023-08" db="EMBL/GenBank/DDBJ databases">
        <title>Functional and genomic diversity of the sorghum phyllosphere microbiome.</title>
        <authorList>
            <person name="Shade A."/>
        </authorList>
    </citation>
    <scope>NUCLEOTIDE SEQUENCE [LARGE SCALE GENOMIC DNA]</scope>
    <source>
        <strain evidence="3 4">SORGH_AS_0335</strain>
    </source>
</reference>
<accession>A0ABU1IDL3</accession>
<sequence length="109" mass="11902">MAESLLRIAVAASLVPGQVREWALELPVGATVADALRACSLDPADTDYAPAIWGRGTDVRQALEEGDRVEWCRPLVVDPKVARRERFARQGRRGTGLFAERRPGAKAGY</sequence>
<protein>
    <recommendedName>
        <fullName evidence="2">UPF0125 protein QE399_002735</fullName>
    </recommendedName>
</protein>
<organism evidence="3 4">
    <name type="scientific">Paracidovorax wautersii</name>
    <dbReference type="NCBI Taxonomy" id="1177982"/>
    <lineage>
        <taxon>Bacteria</taxon>
        <taxon>Pseudomonadati</taxon>
        <taxon>Pseudomonadota</taxon>
        <taxon>Betaproteobacteria</taxon>
        <taxon>Burkholderiales</taxon>
        <taxon>Comamonadaceae</taxon>
        <taxon>Paracidovorax</taxon>
    </lineage>
</organism>
<name>A0ABU1IDL3_9BURK</name>
<dbReference type="InterPro" id="IPR037021">
    <property type="entry name" value="RnfH_sf"/>
</dbReference>
<keyword evidence="4" id="KW-1185">Reference proteome</keyword>
<dbReference type="Gene3D" id="3.10.20.280">
    <property type="entry name" value="RnfH-like"/>
    <property type="match status" value="1"/>
</dbReference>
<evidence type="ECO:0000256" key="1">
    <source>
        <dbReference type="ARBA" id="ARBA00010645"/>
    </source>
</evidence>
<comment type="caution">
    <text evidence="3">The sequence shown here is derived from an EMBL/GenBank/DDBJ whole genome shotgun (WGS) entry which is preliminary data.</text>
</comment>
<dbReference type="InterPro" id="IPR016155">
    <property type="entry name" value="Mopterin_synth/thiamin_S_b"/>
</dbReference>
<comment type="similarity">
    <text evidence="1 2">Belongs to the UPF0125 (RnfH) family.</text>
</comment>
<dbReference type="RefSeq" id="WP_309829347.1">
    <property type="nucleotide sequence ID" value="NZ_JAVIZX010000001.1"/>
</dbReference>
<dbReference type="EMBL" id="JAVIZX010000001">
    <property type="protein sequence ID" value="MDR6215046.1"/>
    <property type="molecule type" value="Genomic_DNA"/>
</dbReference>
<dbReference type="Pfam" id="PF03658">
    <property type="entry name" value="Ub-RnfH"/>
    <property type="match status" value="1"/>
</dbReference>